<proteinExistence type="predicted"/>
<evidence type="ECO:0000256" key="1">
    <source>
        <dbReference type="SAM" id="MobiDB-lite"/>
    </source>
</evidence>
<evidence type="ECO:0000313" key="3">
    <source>
        <dbReference type="EMBL" id="CAP57709.1"/>
    </source>
</evidence>
<dbReference type="KEGG" id="gdi:GDI3766"/>
<feature type="compositionally biased region" description="Polar residues" evidence="1">
    <location>
        <begin position="206"/>
        <end position="215"/>
    </location>
</feature>
<feature type="compositionally biased region" description="Polar residues" evidence="1">
    <location>
        <begin position="182"/>
        <end position="197"/>
    </location>
</feature>
<gene>
    <name evidence="3" type="ordered locus">GDI3766</name>
</gene>
<feature type="region of interest" description="Disordered" evidence="1">
    <location>
        <begin position="158"/>
        <end position="215"/>
    </location>
</feature>
<sequence>MPRRARSDRDGGIIQDMNRRILCLLAVSSFPLGLGGCGYFDSRAAHKAQVTMIGMTSYDLQACAGLPTSTKQLNDTTQIFVYTGTHSQPTYGGSTLIPVGDVVTTILQLGGGGGTTCTAVIRLDHDRVSDVHYAGDDDEMVGTDGICSIITRGCARQPESTMKRSDGGVFGPVSAFHPPVTPNQSTSDTYSPQSGATILNPDPKSSDSAVISRPQ</sequence>
<dbReference type="Proteomes" id="UP000001176">
    <property type="component" value="Chromosome"/>
</dbReference>
<protein>
    <submittedName>
        <fullName evidence="3">Uncharacterized protein</fullName>
    </submittedName>
</protein>
<name>A9H9H3_GLUDA</name>
<keyword evidence="2" id="KW-1133">Transmembrane helix</keyword>
<keyword evidence="2" id="KW-0472">Membrane</keyword>
<reference evidence="3 4" key="1">
    <citation type="journal article" date="2009" name="BMC Genomics">
        <title>Complete genome sequence of the sugarcane nitrogen-fixing endophyte Gluconacetobacter diazotrophicus Pal5.</title>
        <authorList>
            <person name="Bertalan M."/>
            <person name="Albano R."/>
            <person name="Padua V."/>
            <person name="Rouws L."/>
            <person name="Rojas C."/>
            <person name="Hemerly A."/>
            <person name="Teixeira K."/>
            <person name="Schwab S."/>
            <person name="Araujo J."/>
            <person name="Oliveira A."/>
            <person name="Franca L."/>
            <person name="Magalhaes V."/>
            <person name="Alqueres S."/>
            <person name="Cardoso A."/>
            <person name="Almeida W."/>
            <person name="Loureiro M.M."/>
            <person name="Nogueira E."/>
            <person name="Cidade D."/>
            <person name="Oliveira D."/>
            <person name="Simao T."/>
            <person name="Macedo J."/>
            <person name="Valadao A."/>
            <person name="Dreschsel M."/>
            <person name="Freitas F."/>
            <person name="Vidal M."/>
            <person name="Guedes H."/>
            <person name="Rodrigues E."/>
            <person name="Meneses C."/>
            <person name="Brioso P."/>
            <person name="Pozzer L."/>
            <person name="Figueiredo D."/>
            <person name="Montano H."/>
            <person name="Junior J."/>
            <person name="Filho G."/>
            <person name="Flores V."/>
            <person name="Ferreira B."/>
            <person name="Branco A."/>
            <person name="Gonzalez P."/>
            <person name="Guillobel H."/>
            <person name="Lemos M."/>
            <person name="Seibel L."/>
            <person name="Macedo J."/>
            <person name="Alves-Ferreira M."/>
            <person name="Sachetto-Martins G."/>
            <person name="Coelho A."/>
            <person name="Santos E."/>
            <person name="Amaral G."/>
            <person name="Neves A."/>
            <person name="Pacheco A.B."/>
            <person name="Carvalho D."/>
            <person name="Lery L."/>
            <person name="Bisch P."/>
            <person name="Rossle S.C."/>
            <person name="Urmenyi T."/>
            <person name="Kruger W.V."/>
            <person name="Martins O."/>
            <person name="Baldani J.I."/>
            <person name="Ferreira P.C."/>
        </authorList>
    </citation>
    <scope>NUCLEOTIDE SEQUENCE [LARGE SCALE GENOMIC DNA]</scope>
    <source>
        <strain evidence="4">ATCC 49037 / DSM 5601 / CCUG 37298 / CIP 103539 / LMG 7603 / PAl5</strain>
    </source>
</reference>
<dbReference type="EMBL" id="AM889285">
    <property type="protein sequence ID" value="CAP57709.1"/>
    <property type="molecule type" value="Genomic_DNA"/>
</dbReference>
<keyword evidence="2" id="KW-0812">Transmembrane</keyword>
<accession>A9H9H3</accession>
<evidence type="ECO:0000313" key="4">
    <source>
        <dbReference type="Proteomes" id="UP000001176"/>
    </source>
</evidence>
<feature type="transmembrane region" description="Helical" evidence="2">
    <location>
        <begin position="21"/>
        <end position="41"/>
    </location>
</feature>
<dbReference type="AlphaFoldDB" id="A9H9H3"/>
<organism evidence="3 4">
    <name type="scientific">Gluconacetobacter diazotrophicus (strain ATCC 49037 / DSM 5601 / CCUG 37298 / CIP 103539 / LMG 7603 / PAl5)</name>
    <dbReference type="NCBI Taxonomy" id="272568"/>
    <lineage>
        <taxon>Bacteria</taxon>
        <taxon>Pseudomonadati</taxon>
        <taxon>Pseudomonadota</taxon>
        <taxon>Alphaproteobacteria</taxon>
        <taxon>Acetobacterales</taxon>
        <taxon>Acetobacteraceae</taxon>
        <taxon>Gluconacetobacter</taxon>
    </lineage>
</organism>
<keyword evidence="4" id="KW-1185">Reference proteome</keyword>
<evidence type="ECO:0000256" key="2">
    <source>
        <dbReference type="SAM" id="Phobius"/>
    </source>
</evidence>